<reference evidence="4" key="1">
    <citation type="submission" date="2017-09" db="EMBL/GenBank/DDBJ databases">
        <title>The Reconstruction of 2,631 Draft Metagenome-Assembled Genomes from the Global Oceans.</title>
        <authorList>
            <person name="Tully B.J."/>
            <person name="Graham E.D."/>
            <person name="Heidelberg J.F."/>
        </authorList>
    </citation>
    <scope>NUCLEOTIDE SEQUENCE [LARGE SCALE GENOMIC DNA]</scope>
</reference>
<evidence type="ECO:0000256" key="2">
    <source>
        <dbReference type="SAM" id="Phobius"/>
    </source>
</evidence>
<comment type="caution">
    <text evidence="3">The sequence shown here is derived from an EMBL/GenBank/DDBJ whole genome shotgun (WGS) entry which is preliminary data.</text>
</comment>
<keyword evidence="2" id="KW-1133">Transmembrane helix</keyword>
<dbReference type="Proteomes" id="UP000226525">
    <property type="component" value="Unassembled WGS sequence"/>
</dbReference>
<feature type="compositionally biased region" description="Basic and acidic residues" evidence="1">
    <location>
        <begin position="92"/>
        <end position="101"/>
    </location>
</feature>
<keyword evidence="2" id="KW-0812">Transmembrane</keyword>
<organism evidence="3 4">
    <name type="scientific">SAR324 cluster bacterium</name>
    <dbReference type="NCBI Taxonomy" id="2024889"/>
    <lineage>
        <taxon>Bacteria</taxon>
        <taxon>Deltaproteobacteria</taxon>
        <taxon>SAR324 cluster</taxon>
    </lineage>
</organism>
<feature type="compositionally biased region" description="Polar residues" evidence="1">
    <location>
        <begin position="1"/>
        <end position="14"/>
    </location>
</feature>
<feature type="transmembrane region" description="Helical" evidence="2">
    <location>
        <begin position="116"/>
        <end position="134"/>
    </location>
</feature>
<dbReference type="EMBL" id="NZEX01000091">
    <property type="protein sequence ID" value="MAH63370.1"/>
    <property type="molecule type" value="Genomic_DNA"/>
</dbReference>
<evidence type="ECO:0000313" key="4">
    <source>
        <dbReference type="Proteomes" id="UP000226525"/>
    </source>
</evidence>
<gene>
    <name evidence="3" type="ORF">CMN54_08010</name>
</gene>
<sequence>MSDSAKSLDSTGNSDPEKRKGNNRRQLSDRRSQQKDRRGEERRVSPRRENDQSSESETEEAFTGPDWMMEALQEAEKRQAEMPAMAPPPVEIPKEGESRKDVMTVEDDETFRRRNLILIAIILLLIVALFAVIFY</sequence>
<protein>
    <submittedName>
        <fullName evidence="3">Uncharacterized protein</fullName>
    </submittedName>
</protein>
<accession>A0A2D6YJL6</accession>
<dbReference type="AlphaFoldDB" id="A0A2D6YJL6"/>
<keyword evidence="2" id="KW-0472">Membrane</keyword>
<name>A0A2D6YJL6_9DELT</name>
<proteinExistence type="predicted"/>
<evidence type="ECO:0000256" key="1">
    <source>
        <dbReference type="SAM" id="MobiDB-lite"/>
    </source>
</evidence>
<feature type="compositionally biased region" description="Basic and acidic residues" evidence="1">
    <location>
        <begin position="15"/>
        <end position="51"/>
    </location>
</feature>
<feature type="region of interest" description="Disordered" evidence="1">
    <location>
        <begin position="1"/>
        <end position="101"/>
    </location>
</feature>
<evidence type="ECO:0000313" key="3">
    <source>
        <dbReference type="EMBL" id="MAH63370.1"/>
    </source>
</evidence>